<dbReference type="PANTHER" id="PTHR47371:SF3">
    <property type="entry name" value="PHOSPHOGLYCEROL TRANSFERASE I"/>
    <property type="match status" value="1"/>
</dbReference>
<feature type="domain" description="Sulfatase N-terminal" evidence="8">
    <location>
        <begin position="296"/>
        <end position="620"/>
    </location>
</feature>
<evidence type="ECO:0000256" key="1">
    <source>
        <dbReference type="ARBA" id="ARBA00004651"/>
    </source>
</evidence>
<dbReference type="InterPro" id="IPR000917">
    <property type="entry name" value="Sulfatase_N"/>
</dbReference>
<comment type="pathway">
    <text evidence="2">Cell wall biogenesis; lipoteichoic acid biosynthesis.</text>
</comment>
<dbReference type="Pfam" id="PF00884">
    <property type="entry name" value="Sulfatase"/>
    <property type="match status" value="1"/>
</dbReference>
<dbReference type="EMBL" id="JASCXW010000002">
    <property type="protein sequence ID" value="MDI6452212.1"/>
    <property type="molecule type" value="Genomic_DNA"/>
</dbReference>
<feature type="transmembrane region" description="Helical" evidence="7">
    <location>
        <begin position="131"/>
        <end position="151"/>
    </location>
</feature>
<proteinExistence type="predicted"/>
<evidence type="ECO:0000256" key="4">
    <source>
        <dbReference type="ARBA" id="ARBA00022692"/>
    </source>
</evidence>
<feature type="transmembrane region" description="Helical" evidence="7">
    <location>
        <begin position="76"/>
        <end position="100"/>
    </location>
</feature>
<evidence type="ECO:0000313" key="9">
    <source>
        <dbReference type="EMBL" id="MDI6452212.1"/>
    </source>
</evidence>
<feature type="transmembrane region" description="Helical" evidence="7">
    <location>
        <begin position="48"/>
        <end position="69"/>
    </location>
</feature>
<evidence type="ECO:0000313" key="10">
    <source>
        <dbReference type="Proteomes" id="UP001431532"/>
    </source>
</evidence>
<sequence length="709" mass="82356">MKNKNPWHIYFIFIGAFFLLNILNTYMLTVQGLNRYIAPFKHTFLGEINAFFGNFSVLFLMLLLLFIFIKKAKSRMISLIILTLILNLFIFSLGVFNLFFGTAFSLPASTIFNNPADGFAMGTFLQAILELITYYRIIVFLPTIILTILYFMADRVRLKEMQFQVTIKKTVSGLLIVVLFMFSAVTTYYDEFAKTLPLNSAKSTFAIQNLGVYPYYLGEFFGQPLDIDLVRFLELNDEQKLATAYQEYNKNQSSYTNFFDGNTYSNRLHLSQAVDGLYVDPAIANGNNLHGILEGKNLVLIHLESLNSFLLENQYTNERLIFLNRLMSQSFVFNNFYNNVGMGVSSDGELAVLTGLYPMGDRTLYWEFDKIQYVLNTIPKYFNQLDYHTEVIHGDNERFYNRDHVYPELMMFDNFYSLEDYIEDGYIIDEGYVYDTINQKVHHSPWISDYHLAETTNTFGQQLIQQSKPFMLFSITMMPHTPYEFDPNGLRTDIYPQYAETINPITLRYINYVDYVDDIIKRFLLTEFNEDQTLDNSVYVFYSDHGSGLKNGDINVLLDRDISVMETRKILQQVPAFIYVPGDEFIDYGDYQIRKGLLTGEQNLVRSQVDLYRTIIELFNLPVGQDAYYGVHGMSTEPTFALDNRLMDVVLDQYFYSMRNKEKTHPEAAIVSNDVYDYILRFKILSDILISTADMQKQVNQAIVNIYGD</sequence>
<dbReference type="Gene3D" id="3.40.720.10">
    <property type="entry name" value="Alkaline Phosphatase, subunit A"/>
    <property type="match status" value="1"/>
</dbReference>
<keyword evidence="6 7" id="KW-0472">Membrane</keyword>
<accession>A0AAW6U2U2</accession>
<dbReference type="CDD" id="cd16015">
    <property type="entry name" value="LTA_synthase"/>
    <property type="match status" value="1"/>
</dbReference>
<dbReference type="RefSeq" id="WP_282838627.1">
    <property type="nucleotide sequence ID" value="NZ_JASCXW010000002.1"/>
</dbReference>
<name>A0AAW6U2U2_9MOLU</name>
<keyword evidence="4 7" id="KW-0812">Transmembrane</keyword>
<dbReference type="Proteomes" id="UP001431532">
    <property type="component" value="Unassembled WGS sequence"/>
</dbReference>
<keyword evidence="5 7" id="KW-1133">Transmembrane helix</keyword>
<evidence type="ECO:0000256" key="7">
    <source>
        <dbReference type="SAM" id="Phobius"/>
    </source>
</evidence>
<dbReference type="PANTHER" id="PTHR47371">
    <property type="entry name" value="LIPOTEICHOIC ACID SYNTHASE"/>
    <property type="match status" value="1"/>
</dbReference>
<protein>
    <submittedName>
        <fullName evidence="9">LTA synthase family protein</fullName>
    </submittedName>
</protein>
<dbReference type="SUPFAM" id="SSF53649">
    <property type="entry name" value="Alkaline phosphatase-like"/>
    <property type="match status" value="1"/>
</dbReference>
<dbReference type="InterPro" id="IPR050448">
    <property type="entry name" value="OpgB/LTA_synthase_biosynth"/>
</dbReference>
<evidence type="ECO:0000259" key="8">
    <source>
        <dbReference type="Pfam" id="PF00884"/>
    </source>
</evidence>
<evidence type="ECO:0000256" key="5">
    <source>
        <dbReference type="ARBA" id="ARBA00022989"/>
    </source>
</evidence>
<feature type="transmembrane region" description="Helical" evidence="7">
    <location>
        <begin position="171"/>
        <end position="189"/>
    </location>
</feature>
<dbReference type="GO" id="GO:0005886">
    <property type="term" value="C:plasma membrane"/>
    <property type="evidence" value="ECO:0007669"/>
    <property type="project" value="UniProtKB-SubCell"/>
</dbReference>
<evidence type="ECO:0000256" key="2">
    <source>
        <dbReference type="ARBA" id="ARBA00004936"/>
    </source>
</evidence>
<evidence type="ECO:0000256" key="3">
    <source>
        <dbReference type="ARBA" id="ARBA00022475"/>
    </source>
</evidence>
<gene>
    <name evidence="9" type="ORF">QJ521_01440</name>
</gene>
<dbReference type="AlphaFoldDB" id="A0AAW6U2U2"/>
<comment type="subcellular location">
    <subcellularLocation>
        <location evidence="1">Cell membrane</location>
        <topology evidence="1">Multi-pass membrane protein</topology>
    </subcellularLocation>
</comment>
<feature type="transmembrane region" description="Helical" evidence="7">
    <location>
        <begin position="7"/>
        <end position="28"/>
    </location>
</feature>
<organism evidence="9 10">
    <name type="scientific">Peloplasma aerotolerans</name>
    <dbReference type="NCBI Taxonomy" id="3044389"/>
    <lineage>
        <taxon>Bacteria</taxon>
        <taxon>Bacillati</taxon>
        <taxon>Mycoplasmatota</taxon>
        <taxon>Mollicutes</taxon>
        <taxon>Acholeplasmatales</taxon>
        <taxon>Acholeplasmataceae</taxon>
        <taxon>Peloplasma</taxon>
    </lineage>
</organism>
<comment type="caution">
    <text evidence="9">The sequence shown here is derived from an EMBL/GenBank/DDBJ whole genome shotgun (WGS) entry which is preliminary data.</text>
</comment>
<reference evidence="9" key="1">
    <citation type="submission" date="2023-05" db="EMBL/GenBank/DDBJ databases">
        <title>Mariniplasma microaerophilum sp. nov., a novel anaerobic mollicute isolated from terrestrial mud volcano, Taman Peninsula, Russia.</title>
        <authorList>
            <person name="Khomyakova M.A."/>
            <person name="Merkel A.Y."/>
            <person name="Slobodkin A.I."/>
        </authorList>
    </citation>
    <scope>NUCLEOTIDE SEQUENCE</scope>
    <source>
        <strain evidence="9">M4Ah</strain>
    </source>
</reference>
<keyword evidence="10" id="KW-1185">Reference proteome</keyword>
<evidence type="ECO:0000256" key="6">
    <source>
        <dbReference type="ARBA" id="ARBA00023136"/>
    </source>
</evidence>
<keyword evidence="3" id="KW-1003">Cell membrane</keyword>
<dbReference type="InterPro" id="IPR017850">
    <property type="entry name" value="Alkaline_phosphatase_core_sf"/>
</dbReference>